<dbReference type="Proteomes" id="UP001243846">
    <property type="component" value="Unassembled WGS sequence"/>
</dbReference>
<organism evidence="1 2">
    <name type="scientific">Paracoccus cavernae</name>
    <dbReference type="NCBI Taxonomy" id="1571207"/>
    <lineage>
        <taxon>Bacteria</taxon>
        <taxon>Pseudomonadati</taxon>
        <taxon>Pseudomonadota</taxon>
        <taxon>Alphaproteobacteria</taxon>
        <taxon>Rhodobacterales</taxon>
        <taxon>Paracoccaceae</taxon>
        <taxon>Paracoccus</taxon>
    </lineage>
</organism>
<gene>
    <name evidence="1" type="ORF">QWZ10_20555</name>
</gene>
<protein>
    <submittedName>
        <fullName evidence="1">Uncharacterized protein</fullName>
    </submittedName>
</protein>
<evidence type="ECO:0000313" key="1">
    <source>
        <dbReference type="EMBL" id="MDN3713532.1"/>
    </source>
</evidence>
<name>A0ABT8DCG4_9RHOB</name>
<reference evidence="2" key="1">
    <citation type="journal article" date="2019" name="Int. J. Syst. Evol. Microbiol.">
        <title>The Global Catalogue of Microorganisms (GCM) 10K type strain sequencing project: providing services to taxonomists for standard genome sequencing and annotation.</title>
        <authorList>
            <consortium name="The Broad Institute Genomics Platform"/>
            <consortium name="The Broad Institute Genome Sequencing Center for Infectious Disease"/>
            <person name="Wu L."/>
            <person name="Ma J."/>
        </authorList>
    </citation>
    <scope>NUCLEOTIDE SEQUENCE [LARGE SCALE GENOMIC DNA]</scope>
    <source>
        <strain evidence="2">CECT 8482</strain>
    </source>
</reference>
<sequence>MEQFRALSGADMYPGSLAAIVMPPARMVFADQVAYQRRVLEGTLLQADL</sequence>
<proteinExistence type="predicted"/>
<comment type="caution">
    <text evidence="1">The sequence shown here is derived from an EMBL/GenBank/DDBJ whole genome shotgun (WGS) entry which is preliminary data.</text>
</comment>
<accession>A0ABT8DCG4</accession>
<dbReference type="RefSeq" id="WP_377731602.1">
    <property type="nucleotide sequence ID" value="NZ_JBHSVP010000001.1"/>
</dbReference>
<keyword evidence="2" id="KW-1185">Reference proteome</keyword>
<evidence type="ECO:0000313" key="2">
    <source>
        <dbReference type="Proteomes" id="UP001243846"/>
    </source>
</evidence>
<dbReference type="EMBL" id="JAUFRC010000001">
    <property type="protein sequence ID" value="MDN3713532.1"/>
    <property type="molecule type" value="Genomic_DNA"/>
</dbReference>